<dbReference type="VEuPathDB" id="FungiDB:BCV72DRAFT_87515"/>
<keyword evidence="4 5" id="KW-0408">Iron</keyword>
<dbReference type="EMBL" id="KV921887">
    <property type="protein sequence ID" value="ORE08519.1"/>
    <property type="molecule type" value="Genomic_DNA"/>
</dbReference>
<dbReference type="GO" id="GO:0004497">
    <property type="term" value="F:monooxygenase activity"/>
    <property type="evidence" value="ECO:0007669"/>
    <property type="project" value="UniProtKB-KW"/>
</dbReference>
<keyword evidence="3 5" id="KW-0479">Metal-binding</keyword>
<evidence type="ECO:0000256" key="5">
    <source>
        <dbReference type="PIRSR" id="PIRSR602403-1"/>
    </source>
</evidence>
<dbReference type="Gene3D" id="1.10.630.10">
    <property type="entry name" value="Cytochrome P450"/>
    <property type="match status" value="1"/>
</dbReference>
<gene>
    <name evidence="7" type="ORF">BCV72DRAFT_87515</name>
</gene>
<dbReference type="InterPro" id="IPR017972">
    <property type="entry name" value="Cyt_P450_CS"/>
</dbReference>
<dbReference type="AlphaFoldDB" id="A0A1X0R8Y6"/>
<sequence>MTQNKYLALSAVAAATLIIYKLLSKEQDDEKLPPLVKGALPFLGHIIQLQRNPRKFIQEAKREYGPCFRLRIPTQGTIVVVTSELIPEVMKNTKNFSFSQGIENIVPTAQVVHLSYDHKYIAEEISPRAKNPVIYPIKHNFKDDQIHVFSTRIQTALRKGLQEEFDIAPGEERAVNMQKKLAYLVSNISCPCFAVSNISKDREFIKGMADFTNKIIRAGILVTLLPGWLGKLLMRSTFSVEYEMDLIMSRLVPELERLRSEGTDGIEPTFATMAMNMPKEDGRLRSVKDVAYYFKDIALASIHTTSHFATFALHELASRPQLMEELRKEVSTLDELTPESVADLKLMDSFLREVFRCNTDYLGLHHLTLRDTFLSTGHLIPKGTLVTLAMDEAHQDPALLDMPDLENFNAYRFMRNENLKSTSTGINHLSFGLGSHRCPGRFFAVKELKLLIAEMIMRYDVKTRTGKRAEDFVLLGMTKFPPREPLIVTNRKV</sequence>
<evidence type="ECO:0000256" key="1">
    <source>
        <dbReference type="ARBA" id="ARBA00001971"/>
    </source>
</evidence>
<keyword evidence="6" id="KW-0503">Monooxygenase</keyword>
<comment type="cofactor">
    <cofactor evidence="1 5">
        <name>heme</name>
        <dbReference type="ChEBI" id="CHEBI:30413"/>
    </cofactor>
</comment>
<dbReference type="GO" id="GO:0016705">
    <property type="term" value="F:oxidoreductase activity, acting on paired donors, with incorporation or reduction of molecular oxygen"/>
    <property type="evidence" value="ECO:0007669"/>
    <property type="project" value="InterPro"/>
</dbReference>
<dbReference type="Proteomes" id="UP000242414">
    <property type="component" value="Unassembled WGS sequence"/>
</dbReference>
<dbReference type="PANTHER" id="PTHR46206:SF7">
    <property type="entry name" value="P450, PUTATIVE (EUROFUNG)-RELATED"/>
    <property type="match status" value="1"/>
</dbReference>
<dbReference type="InterPro" id="IPR001128">
    <property type="entry name" value="Cyt_P450"/>
</dbReference>
<dbReference type="PROSITE" id="PS00086">
    <property type="entry name" value="CYTOCHROME_P450"/>
    <property type="match status" value="1"/>
</dbReference>
<reference evidence="7" key="1">
    <citation type="journal article" date="2016" name="Proc. Natl. Acad. Sci. U.S.A.">
        <title>Lipid metabolic changes in an early divergent fungus govern the establishment of a mutualistic symbiosis with endobacteria.</title>
        <authorList>
            <person name="Lastovetsky O.A."/>
            <person name="Gaspar M.L."/>
            <person name="Mondo S.J."/>
            <person name="LaButti K.M."/>
            <person name="Sandor L."/>
            <person name="Grigoriev I.V."/>
            <person name="Henry S.A."/>
            <person name="Pawlowska T.E."/>
        </authorList>
    </citation>
    <scope>NUCLEOTIDE SEQUENCE [LARGE SCALE GENOMIC DNA]</scope>
    <source>
        <strain evidence="7">ATCC 52814</strain>
    </source>
</reference>
<dbReference type="GO" id="GO:0005506">
    <property type="term" value="F:iron ion binding"/>
    <property type="evidence" value="ECO:0007669"/>
    <property type="project" value="InterPro"/>
</dbReference>
<dbReference type="OrthoDB" id="1844152at2759"/>
<evidence type="ECO:0000256" key="6">
    <source>
        <dbReference type="RuleBase" id="RU000461"/>
    </source>
</evidence>
<dbReference type="GO" id="GO:0020037">
    <property type="term" value="F:heme binding"/>
    <property type="evidence" value="ECO:0007669"/>
    <property type="project" value="InterPro"/>
</dbReference>
<evidence type="ECO:0000256" key="4">
    <source>
        <dbReference type="ARBA" id="ARBA00023004"/>
    </source>
</evidence>
<dbReference type="CDD" id="cd11041">
    <property type="entry name" value="CYP503A1-like"/>
    <property type="match status" value="1"/>
</dbReference>
<dbReference type="Pfam" id="PF00067">
    <property type="entry name" value="p450"/>
    <property type="match status" value="1"/>
</dbReference>
<dbReference type="PANTHER" id="PTHR46206">
    <property type="entry name" value="CYTOCHROME P450"/>
    <property type="match status" value="1"/>
</dbReference>
<proteinExistence type="inferred from homology"/>
<accession>A0A1X0R8Y6</accession>
<keyword evidence="5 6" id="KW-0349">Heme</keyword>
<dbReference type="InterPro" id="IPR002403">
    <property type="entry name" value="Cyt_P450_E_grp-IV"/>
</dbReference>
<comment type="similarity">
    <text evidence="2 6">Belongs to the cytochrome P450 family.</text>
</comment>
<dbReference type="InterPro" id="IPR036396">
    <property type="entry name" value="Cyt_P450_sf"/>
</dbReference>
<protein>
    <submittedName>
        <fullName evidence="7">Cytochrome P450</fullName>
    </submittedName>
</protein>
<name>A0A1X0R8Y6_RHIZD</name>
<evidence type="ECO:0000313" key="7">
    <source>
        <dbReference type="EMBL" id="ORE08519.1"/>
    </source>
</evidence>
<organism evidence="7">
    <name type="scientific">Rhizopus microsporus var. microsporus</name>
    <dbReference type="NCBI Taxonomy" id="86635"/>
    <lineage>
        <taxon>Eukaryota</taxon>
        <taxon>Fungi</taxon>
        <taxon>Fungi incertae sedis</taxon>
        <taxon>Mucoromycota</taxon>
        <taxon>Mucoromycotina</taxon>
        <taxon>Mucoromycetes</taxon>
        <taxon>Mucorales</taxon>
        <taxon>Mucorineae</taxon>
        <taxon>Rhizopodaceae</taxon>
        <taxon>Rhizopus</taxon>
    </lineage>
</organism>
<keyword evidence="6" id="KW-0560">Oxidoreductase</keyword>
<evidence type="ECO:0000256" key="3">
    <source>
        <dbReference type="ARBA" id="ARBA00022723"/>
    </source>
</evidence>
<dbReference type="PRINTS" id="PR00465">
    <property type="entry name" value="EP450IV"/>
</dbReference>
<evidence type="ECO:0000256" key="2">
    <source>
        <dbReference type="ARBA" id="ARBA00010617"/>
    </source>
</evidence>
<feature type="binding site" description="axial binding residue" evidence="5">
    <location>
        <position position="438"/>
    </location>
    <ligand>
        <name>heme</name>
        <dbReference type="ChEBI" id="CHEBI:30413"/>
    </ligand>
    <ligandPart>
        <name>Fe</name>
        <dbReference type="ChEBI" id="CHEBI:18248"/>
    </ligandPart>
</feature>
<dbReference type="SUPFAM" id="SSF48264">
    <property type="entry name" value="Cytochrome P450"/>
    <property type="match status" value="1"/>
</dbReference>